<feature type="domain" description="SAM" evidence="2">
    <location>
        <begin position="104"/>
        <end position="150"/>
    </location>
</feature>
<evidence type="ECO:0000256" key="1">
    <source>
        <dbReference type="SAM" id="MobiDB-lite"/>
    </source>
</evidence>
<dbReference type="SUPFAM" id="SSF47769">
    <property type="entry name" value="SAM/Pointed domain"/>
    <property type="match status" value="1"/>
</dbReference>
<dbReference type="GeneID" id="115060322"/>
<dbReference type="RefSeq" id="XP_029384072.1">
    <property type="nucleotide sequence ID" value="XM_029528212.1"/>
</dbReference>
<dbReference type="OMA" id="HEFKLFT"/>
<feature type="region of interest" description="Disordered" evidence="1">
    <location>
        <begin position="1"/>
        <end position="89"/>
    </location>
</feature>
<dbReference type="PANTHER" id="PTHR16155:SF18">
    <property type="entry name" value="STERILE ALPHA MOTIF DOMAIN-CONTAINING PROTEIN 9-LIKE"/>
    <property type="match status" value="1"/>
</dbReference>
<feature type="compositionally biased region" description="Basic and acidic residues" evidence="1">
    <location>
        <begin position="28"/>
        <end position="42"/>
    </location>
</feature>
<reference evidence="3" key="3">
    <citation type="submission" date="2025-09" db="UniProtKB">
        <authorList>
            <consortium name="Ensembl"/>
        </authorList>
    </citation>
    <scope>IDENTIFICATION</scope>
</reference>
<protein>
    <submittedName>
        <fullName evidence="3">Sterile alpha motif domain-containing protein 9-like</fullName>
    </submittedName>
</protein>
<dbReference type="InParanoid" id="A0A665V908"/>
<evidence type="ECO:0000259" key="2">
    <source>
        <dbReference type="PROSITE" id="PS50105"/>
    </source>
</evidence>
<feature type="region of interest" description="Disordered" evidence="1">
    <location>
        <begin position="200"/>
        <end position="225"/>
    </location>
</feature>
<sequence>MEASLCPQDGAKKQKEKTSSRLSVRTNFSKDEPPNFSNEKRNPPCSETDGMDANYEQGRTSPSLKHNNSLERGVTFKSTPSTPGPHGVQQVESELKLPPEIKDWTKEHVKHWLIVELRVPQKIANSLFEQELSGACLVSFEKNDLIELGVPPAPAIQIIRQVEKFSRDSETSEPHGRMPKRHYELSKGELHKTAEMDAVTRNENETEETETVSSDSGFQSQSSTAQILQRARDRIRSVIDQNTINDTQIENETTENVSFLHLKKSICQLRPFDKSNCNIFYLENDILPPIAGPSNLLDPIHEYQLLLSADEASEREILYEFTKEVFTFAASCMNSRTNGTIHFGVQHQSDQGHGEVIGHHITSFSKYNEAFESCLSEYFEEKHVNAARMCIRPPKFIQVNLLDGRTSNKWVIEVDVVPTYSETQQNIFYTLLSVASAGKKQQCKTECIFVRDGLRSINILADTNPRVCQEKMKHLADRVQCLASARKAAEEQEETKPFQGHQGQRLKQLITCGRDSFETTLQFIVVTDKCHSSQLEHLEFLKELKLFAVLDFDPESDKNGTCNFYRRDHVANLHYPSMYTTQDSVTAAIGKLNLFKQTSWIFCNGRVNETSETDRPLTDGEWLKKRSGEVNNTVSFLCNPDLLSKDTRVMFILHSAVTDISSPILETFCAMYRTLEGADNMLCICKNTDVFKHWQQLIEIRCKEDITSKCIYELSLNEISCTILKLREPQTQSSRRFLPSTGSSSVLLAKKDEELMSVLDILCENECQDTEIETKASFDEFKNKTEEDFYRGGQVSWWNFYLSEMKGSLPFIKRDKFNELYDLITPVEGYTIPFVMINLFHHPGCGGTTLAMHVLWNLKHKFRCAVVKNNIATNNEVAAQVMTLLTYGREDQSGCTPVLLLVDNRDDVEDLKQSIISMIRKRINSIMVIILNCERTQFPRESATNSRISNVFITNKLSSKEQSLFSEKLQQVKENHNNPETFYAFMIMTNNFSETYITNVVSNIVKDLDPNNLQGRLFSFLALLNTYINGSYMSLSLCESLLGLRSALRKQETLDDMMNPYSTLMITFTAEDHGTYKAVRFLHQMIANKCLEILTKEYKLSLAEITTDVLHCDRIYRSCMGKDFLVQNIQSMLITRHRKEQGDDKDTLFSPLIEQMHEEEGHEITKQVLEKATETFDRSATVPQALARYLCLKVKDFESALKWALDAQRKNPNSYIADTVGQVYKSRLKNEIESCENLTPETLDKCLTLGFKAIKAFQDSQELAKKDEQVDPFDLVTKRKSKSYNTSGYIGETEVTMLLLSIIKDLPLFAVGDKHKRDQMLHFLRDQHPVSSLHDHSKKAFGQFFTVLAEHERSLMSLKPRLKEIFTFFEHYFLYLKPRSMERETADERHKRKVSEYFKKYIELFNLSEEEKASETASKPKLSLSQAIVDQRCYLEIKRADSFAGLLQCLNEKNPKEMERILEKWQFILDNSPRKSVADTANYILANIVLYNFKPSSKLLRKFDDLVDLLNTELQKEGINSRVTELYYLSMLLMWPSHQQRLEQTATNKDISMYIASARKSFQKRFSYMFPARSTIAHFFLGKSSGLGRIVSKVKLDHILITVSKKEDSQCGLSSQSRHRHNLWQTGAAWKEPEVQKKLLRVKGKSENGEIYVIYGGNLKMMVRPVYLGDIRSGYSREDVSFYLGFTMEGPVAYDIKYENDP</sequence>
<accession>A0A665V908</accession>
<dbReference type="Gene3D" id="1.10.150.50">
    <property type="entry name" value="Transcription Factor, Ets-1"/>
    <property type="match status" value="1"/>
</dbReference>
<reference evidence="3" key="1">
    <citation type="submission" date="2021-04" db="EMBL/GenBank/DDBJ databases">
        <authorList>
            <consortium name="Wellcome Sanger Institute Data Sharing"/>
        </authorList>
    </citation>
    <scope>NUCLEOTIDE SEQUENCE [LARGE SCALE GENOMIC DNA]</scope>
</reference>
<feature type="compositionally biased region" description="Basic and acidic residues" evidence="1">
    <location>
        <begin position="10"/>
        <end position="19"/>
    </location>
</feature>
<dbReference type="PANTHER" id="PTHR16155">
    <property type="entry name" value="DED DOMAIN-CONTAINING PROTEIN"/>
    <property type="match status" value="1"/>
</dbReference>
<dbReference type="InterPro" id="IPR001660">
    <property type="entry name" value="SAM"/>
</dbReference>
<dbReference type="InterPro" id="IPR013761">
    <property type="entry name" value="SAM/pointed_sf"/>
</dbReference>
<dbReference type="GO" id="GO:0005737">
    <property type="term" value="C:cytoplasm"/>
    <property type="evidence" value="ECO:0007669"/>
    <property type="project" value="TreeGrafter"/>
</dbReference>
<dbReference type="RefSeq" id="XP_029384071.1">
    <property type="nucleotide sequence ID" value="XM_029528211.1"/>
</dbReference>
<dbReference type="Ensembl" id="ENSENLT00000029050.1">
    <property type="protein sequence ID" value="ENSENLP00000028204.1"/>
    <property type="gene ID" value="ENSENLG00000012596.1"/>
</dbReference>
<feature type="compositionally biased region" description="Low complexity" evidence="1">
    <location>
        <begin position="211"/>
        <end position="223"/>
    </location>
</feature>
<keyword evidence="4" id="KW-1185">Reference proteome</keyword>
<dbReference type="RefSeq" id="XP_029384070.1">
    <property type="nucleotide sequence ID" value="XM_029528210.1"/>
</dbReference>
<reference evidence="3" key="2">
    <citation type="submission" date="2025-08" db="UniProtKB">
        <authorList>
            <consortium name="Ensembl"/>
        </authorList>
    </citation>
    <scope>IDENTIFICATION</scope>
</reference>
<name>A0A665V908_ECHNA</name>
<evidence type="ECO:0000313" key="4">
    <source>
        <dbReference type="Proteomes" id="UP000472264"/>
    </source>
</evidence>
<organism evidence="3 4">
    <name type="scientific">Echeneis naucrates</name>
    <name type="common">Live sharksucker</name>
    <dbReference type="NCBI Taxonomy" id="173247"/>
    <lineage>
        <taxon>Eukaryota</taxon>
        <taxon>Metazoa</taxon>
        <taxon>Chordata</taxon>
        <taxon>Craniata</taxon>
        <taxon>Vertebrata</taxon>
        <taxon>Euteleostomi</taxon>
        <taxon>Actinopterygii</taxon>
        <taxon>Neopterygii</taxon>
        <taxon>Teleostei</taxon>
        <taxon>Neoteleostei</taxon>
        <taxon>Acanthomorphata</taxon>
        <taxon>Carangaria</taxon>
        <taxon>Carangiformes</taxon>
        <taxon>Echeneidae</taxon>
        <taxon>Echeneis</taxon>
    </lineage>
</organism>
<feature type="compositionally biased region" description="Polar residues" evidence="1">
    <location>
        <begin position="57"/>
        <end position="67"/>
    </location>
</feature>
<dbReference type="Proteomes" id="UP000472264">
    <property type="component" value="Chromosome 19"/>
</dbReference>
<dbReference type="OrthoDB" id="2337140at2759"/>
<evidence type="ECO:0000313" key="3">
    <source>
        <dbReference type="Ensembl" id="ENSENLP00000028204.1"/>
    </source>
</evidence>
<proteinExistence type="predicted"/>
<dbReference type="PROSITE" id="PS50105">
    <property type="entry name" value="SAM_DOMAIN"/>
    <property type="match status" value="1"/>
</dbReference>
<gene>
    <name evidence="3" type="primary">LOC115060322</name>
</gene>